<dbReference type="AlphaFoldDB" id="A0A2G8JVA0"/>
<dbReference type="InterPro" id="IPR000859">
    <property type="entry name" value="CUB_dom"/>
</dbReference>
<dbReference type="PROSITE" id="PS01180">
    <property type="entry name" value="CUB"/>
    <property type="match status" value="1"/>
</dbReference>
<evidence type="ECO:0000256" key="1">
    <source>
        <dbReference type="ARBA" id="ARBA00022737"/>
    </source>
</evidence>
<protein>
    <recommendedName>
        <fullName evidence="4">CUB domain-containing protein</fullName>
    </recommendedName>
</protein>
<name>A0A2G8JVA0_STIJA</name>
<comment type="caution">
    <text evidence="5">The sequence shown here is derived from an EMBL/GenBank/DDBJ whole genome shotgun (WGS) entry which is preliminary data.</text>
</comment>
<organism evidence="5 6">
    <name type="scientific">Stichopus japonicus</name>
    <name type="common">Sea cucumber</name>
    <dbReference type="NCBI Taxonomy" id="307972"/>
    <lineage>
        <taxon>Eukaryota</taxon>
        <taxon>Metazoa</taxon>
        <taxon>Echinodermata</taxon>
        <taxon>Eleutherozoa</taxon>
        <taxon>Echinozoa</taxon>
        <taxon>Holothuroidea</taxon>
        <taxon>Aspidochirotacea</taxon>
        <taxon>Aspidochirotida</taxon>
        <taxon>Stichopodidae</taxon>
        <taxon>Apostichopus</taxon>
    </lineage>
</organism>
<dbReference type="EMBL" id="MRZV01001211">
    <property type="protein sequence ID" value="PIK39691.1"/>
    <property type="molecule type" value="Genomic_DNA"/>
</dbReference>
<dbReference type="PANTHER" id="PTHR24251">
    <property type="entry name" value="OVOCHYMASE-RELATED"/>
    <property type="match status" value="1"/>
</dbReference>
<dbReference type="SUPFAM" id="SSF49854">
    <property type="entry name" value="Spermadhesin, CUB domain"/>
    <property type="match status" value="1"/>
</dbReference>
<proteinExistence type="predicted"/>
<keyword evidence="1" id="KW-0677">Repeat</keyword>
<evidence type="ECO:0000259" key="4">
    <source>
        <dbReference type="PROSITE" id="PS01180"/>
    </source>
</evidence>
<dbReference type="InterPro" id="IPR035914">
    <property type="entry name" value="Sperma_CUB_dom_sf"/>
</dbReference>
<dbReference type="OrthoDB" id="19606at2759"/>
<evidence type="ECO:0000256" key="2">
    <source>
        <dbReference type="ARBA" id="ARBA00023157"/>
    </source>
</evidence>
<reference evidence="5 6" key="1">
    <citation type="journal article" date="2017" name="PLoS Biol.">
        <title>The sea cucumber genome provides insights into morphological evolution and visceral regeneration.</title>
        <authorList>
            <person name="Zhang X."/>
            <person name="Sun L."/>
            <person name="Yuan J."/>
            <person name="Sun Y."/>
            <person name="Gao Y."/>
            <person name="Zhang L."/>
            <person name="Li S."/>
            <person name="Dai H."/>
            <person name="Hamel J.F."/>
            <person name="Liu C."/>
            <person name="Yu Y."/>
            <person name="Liu S."/>
            <person name="Lin W."/>
            <person name="Guo K."/>
            <person name="Jin S."/>
            <person name="Xu P."/>
            <person name="Storey K.B."/>
            <person name="Huan P."/>
            <person name="Zhang T."/>
            <person name="Zhou Y."/>
            <person name="Zhang J."/>
            <person name="Lin C."/>
            <person name="Li X."/>
            <person name="Xing L."/>
            <person name="Huo D."/>
            <person name="Sun M."/>
            <person name="Wang L."/>
            <person name="Mercier A."/>
            <person name="Li F."/>
            <person name="Yang H."/>
            <person name="Xiang J."/>
        </authorList>
    </citation>
    <scope>NUCLEOTIDE SEQUENCE [LARGE SCALE GENOMIC DNA]</scope>
    <source>
        <strain evidence="5">Shaxun</strain>
        <tissue evidence="5">Muscle</tissue>
    </source>
</reference>
<evidence type="ECO:0000313" key="6">
    <source>
        <dbReference type="Proteomes" id="UP000230750"/>
    </source>
</evidence>
<keyword evidence="6" id="KW-1185">Reference proteome</keyword>
<dbReference type="Pfam" id="PF00431">
    <property type="entry name" value="CUB"/>
    <property type="match status" value="1"/>
</dbReference>
<evidence type="ECO:0000313" key="5">
    <source>
        <dbReference type="EMBL" id="PIK39691.1"/>
    </source>
</evidence>
<dbReference type="Gene3D" id="2.60.120.290">
    <property type="entry name" value="Spermadhesin, CUB domain"/>
    <property type="match status" value="1"/>
</dbReference>
<accession>A0A2G8JVA0</accession>
<dbReference type="CDD" id="cd00041">
    <property type="entry name" value="CUB"/>
    <property type="match status" value="1"/>
</dbReference>
<evidence type="ECO:0000256" key="3">
    <source>
        <dbReference type="PROSITE-ProRule" id="PRU00059"/>
    </source>
</evidence>
<keyword evidence="2" id="KW-1015">Disulfide bond</keyword>
<comment type="caution">
    <text evidence="3">Lacks conserved residue(s) required for the propagation of feature annotation.</text>
</comment>
<feature type="domain" description="CUB" evidence="4">
    <location>
        <begin position="1"/>
        <end position="111"/>
    </location>
</feature>
<gene>
    <name evidence="5" type="ORF">BSL78_23465</name>
</gene>
<dbReference type="Proteomes" id="UP000230750">
    <property type="component" value="Unassembled WGS sequence"/>
</dbReference>
<sequence length="294" mass="32232">MIHSPGFPESYPQGSGYTCTYQLSIIGEGYITLSFEDFHLHDGPVFTCKNNGTYDYLTINLHNNQSPIYACGVGRPATIIAPKETVTVELVVHAAPSSATFRGFQMRYSFISEEKKIELSSNFHVESTVVPMFEMEEGRFSAPQINPLLPGYTSQSIDSICFYPPYIPAPMLLITDGPTSKSKALQHGVNMANSPFQSSQRFMFVQLKGTVGQALYLKQSFHSLEILTSAVIARSFTHDAENQISALKNISSAMEGATAARERTKTGVTVSSCLSLLLGTGTILTLDPIFIIFK</sequence>